<dbReference type="Proteomes" id="UP000821865">
    <property type="component" value="Chromosome 3"/>
</dbReference>
<proteinExistence type="predicted"/>
<protein>
    <submittedName>
        <fullName evidence="1">Uncharacterized protein</fullName>
    </submittedName>
</protein>
<gene>
    <name evidence="1" type="ORF">HPB49_015302</name>
</gene>
<keyword evidence="2" id="KW-1185">Reference proteome</keyword>
<dbReference type="EMBL" id="CM023472">
    <property type="protein sequence ID" value="KAH7959945.1"/>
    <property type="molecule type" value="Genomic_DNA"/>
</dbReference>
<reference evidence="1" key="1">
    <citation type="submission" date="2020-05" db="EMBL/GenBank/DDBJ databases">
        <title>Large-scale comparative analyses of tick genomes elucidate their genetic diversity and vector capacities.</title>
        <authorList>
            <person name="Jia N."/>
            <person name="Wang J."/>
            <person name="Shi W."/>
            <person name="Du L."/>
            <person name="Sun Y."/>
            <person name="Zhan W."/>
            <person name="Jiang J."/>
            <person name="Wang Q."/>
            <person name="Zhang B."/>
            <person name="Ji P."/>
            <person name="Sakyi L.B."/>
            <person name="Cui X."/>
            <person name="Yuan T."/>
            <person name="Jiang B."/>
            <person name="Yang W."/>
            <person name="Lam T.T.-Y."/>
            <person name="Chang Q."/>
            <person name="Ding S."/>
            <person name="Wang X."/>
            <person name="Zhu J."/>
            <person name="Ruan X."/>
            <person name="Zhao L."/>
            <person name="Wei J."/>
            <person name="Que T."/>
            <person name="Du C."/>
            <person name="Cheng J."/>
            <person name="Dai P."/>
            <person name="Han X."/>
            <person name="Huang E."/>
            <person name="Gao Y."/>
            <person name="Liu J."/>
            <person name="Shao H."/>
            <person name="Ye R."/>
            <person name="Li L."/>
            <person name="Wei W."/>
            <person name="Wang X."/>
            <person name="Wang C."/>
            <person name="Yang T."/>
            <person name="Huo Q."/>
            <person name="Li W."/>
            <person name="Guo W."/>
            <person name="Chen H."/>
            <person name="Zhou L."/>
            <person name="Ni X."/>
            <person name="Tian J."/>
            <person name="Zhou Y."/>
            <person name="Sheng Y."/>
            <person name="Liu T."/>
            <person name="Pan Y."/>
            <person name="Xia L."/>
            <person name="Li J."/>
            <person name="Zhao F."/>
            <person name="Cao W."/>
        </authorList>
    </citation>
    <scope>NUCLEOTIDE SEQUENCE</scope>
    <source>
        <strain evidence="1">Dsil-2018</strain>
    </source>
</reference>
<comment type="caution">
    <text evidence="1">The sequence shown here is derived from an EMBL/GenBank/DDBJ whole genome shotgun (WGS) entry which is preliminary data.</text>
</comment>
<evidence type="ECO:0000313" key="1">
    <source>
        <dbReference type="EMBL" id="KAH7959945.1"/>
    </source>
</evidence>
<sequence length="166" mass="17919">MNGSSTWFFDGTGCRVWHFPSGQCPSVDGELFANLEQCTTRCLSRVVANTDLVGTETGNSDFTREPTACRVPRPSVCTSQQLRFPAFFQRSVDPGSSPQCLSATLVEDADRRCLAGTNKFRTRNDSPSLCQSLSQPALPIFPPFTSFNAGSGGGCSGKSVRAFVFN</sequence>
<organism evidence="1 2">
    <name type="scientific">Dermacentor silvarum</name>
    <name type="common">Tick</name>
    <dbReference type="NCBI Taxonomy" id="543639"/>
    <lineage>
        <taxon>Eukaryota</taxon>
        <taxon>Metazoa</taxon>
        <taxon>Ecdysozoa</taxon>
        <taxon>Arthropoda</taxon>
        <taxon>Chelicerata</taxon>
        <taxon>Arachnida</taxon>
        <taxon>Acari</taxon>
        <taxon>Parasitiformes</taxon>
        <taxon>Ixodida</taxon>
        <taxon>Ixodoidea</taxon>
        <taxon>Ixodidae</taxon>
        <taxon>Rhipicephalinae</taxon>
        <taxon>Dermacentor</taxon>
    </lineage>
</organism>
<name>A0ACB8D6E8_DERSI</name>
<evidence type="ECO:0000313" key="2">
    <source>
        <dbReference type="Proteomes" id="UP000821865"/>
    </source>
</evidence>
<accession>A0ACB8D6E8</accession>